<dbReference type="SMART" id="SM00388">
    <property type="entry name" value="HisKA"/>
    <property type="match status" value="1"/>
</dbReference>
<dbReference type="InterPro" id="IPR003661">
    <property type="entry name" value="HisK_dim/P_dom"/>
</dbReference>
<dbReference type="GO" id="GO:0000155">
    <property type="term" value="F:phosphorelay sensor kinase activity"/>
    <property type="evidence" value="ECO:0007669"/>
    <property type="project" value="InterPro"/>
</dbReference>
<dbReference type="CDD" id="cd00156">
    <property type="entry name" value="REC"/>
    <property type="match status" value="1"/>
</dbReference>
<dbReference type="PIR" id="B75621">
    <property type="entry name" value="B75621"/>
</dbReference>
<dbReference type="SUPFAM" id="SSF55874">
    <property type="entry name" value="ATPase domain of HSP90 chaperone/DNA topoisomerase II/histidine kinase"/>
    <property type="match status" value="2"/>
</dbReference>
<dbReference type="InterPro" id="IPR050736">
    <property type="entry name" value="Sensor_HK_Regulatory"/>
</dbReference>
<evidence type="ECO:0000256" key="7">
    <source>
        <dbReference type="PROSITE-ProRule" id="PRU00169"/>
    </source>
</evidence>
<evidence type="ECO:0000259" key="9">
    <source>
        <dbReference type="PROSITE" id="PS50109"/>
    </source>
</evidence>
<evidence type="ECO:0000256" key="2">
    <source>
        <dbReference type="ARBA" id="ARBA00012438"/>
    </source>
</evidence>
<comment type="catalytic activity">
    <reaction evidence="1">
        <text>ATP + protein L-histidine = ADP + protein N-phospho-L-histidine.</text>
        <dbReference type="EC" id="2.7.13.3"/>
    </reaction>
</comment>
<accession>Q9RZT5</accession>
<dbReference type="PROSITE" id="PS50109">
    <property type="entry name" value="HIS_KIN"/>
    <property type="match status" value="1"/>
</dbReference>
<keyword evidence="11" id="KW-0614">Plasmid</keyword>
<dbReference type="SUPFAM" id="SSF47384">
    <property type="entry name" value="Homodimeric domain of signal transducing histidine kinase"/>
    <property type="match status" value="1"/>
</dbReference>
<dbReference type="InterPro" id="IPR036097">
    <property type="entry name" value="HisK_dim/P_sf"/>
</dbReference>
<keyword evidence="6" id="KW-0902">Two-component regulatory system</keyword>
<feature type="domain" description="Response regulatory" evidence="10">
    <location>
        <begin position="449"/>
        <end position="560"/>
    </location>
</feature>
<reference evidence="11 12" key="1">
    <citation type="journal article" date="1999" name="Science">
        <title>Genome sequence of the radioresistant bacterium Deinococcus radiodurans R1.</title>
        <authorList>
            <person name="White O."/>
            <person name="Eisen J.A."/>
            <person name="Heidelberg J.F."/>
            <person name="Hickey E.K."/>
            <person name="Peterson J.D."/>
            <person name="Dodson R.J."/>
            <person name="Haft D.H."/>
            <person name="Gwinn M.L."/>
            <person name="Nelson W.C."/>
            <person name="Richardson D.L."/>
            <person name="Moffat K.S."/>
            <person name="Qin H."/>
            <person name="Jiang L."/>
            <person name="Pamphile W."/>
            <person name="Crosby M."/>
            <person name="Shen M."/>
            <person name="Vamathevan J.J."/>
            <person name="Lam P."/>
            <person name="McDonald L."/>
            <person name="Utterback T."/>
            <person name="Zalewski C."/>
            <person name="Makarova K.S."/>
            <person name="Aravind L."/>
            <person name="Daly M.J."/>
            <person name="Minton K.W."/>
            <person name="Fleischmann R.D."/>
            <person name="Ketchum K.A."/>
            <person name="Nelson K.E."/>
            <person name="Salzberg S."/>
            <person name="Smith H.O."/>
            <person name="Venter J.C."/>
            <person name="Fraser C.M."/>
        </authorList>
    </citation>
    <scope>NUCLEOTIDE SEQUENCE [LARGE SCALE GENOMIC DNA]</scope>
    <source>
        <strain evidence="12">ATCC 13939 / DSM 20539 / JCM 16871 / LMG 4051 / NBRC 15346 / NCIMB 9279 / R1 / VKM B-1422</strain>
    </source>
</reference>
<dbReference type="EC" id="2.7.13.3" evidence="2"/>
<dbReference type="AlphaFoldDB" id="Q9RZT5"/>
<dbReference type="CDD" id="cd16922">
    <property type="entry name" value="HATPase_EvgS-ArcB-TorS-like"/>
    <property type="match status" value="1"/>
</dbReference>
<dbReference type="HOGENOM" id="CLU_000445_114_76_0"/>
<geneLocation type="plasmid" evidence="12">
    <name>megaplasmid MP1</name>
</geneLocation>
<evidence type="ECO:0000256" key="6">
    <source>
        <dbReference type="ARBA" id="ARBA00023012"/>
    </source>
</evidence>
<dbReference type="PANTHER" id="PTHR43711">
    <property type="entry name" value="TWO-COMPONENT HISTIDINE KINASE"/>
    <property type="match status" value="1"/>
</dbReference>
<dbReference type="Proteomes" id="UP000002524">
    <property type="component" value="Plasmid MP1"/>
</dbReference>
<dbReference type="Gene3D" id="1.10.287.130">
    <property type="match status" value="1"/>
</dbReference>
<organism evidence="11 12">
    <name type="scientific">Deinococcus radiodurans (strain ATCC 13939 / DSM 20539 / JCM 16871 / CCUG 27074 / LMG 4051 / NBRC 15346 / NCIMB 9279 / VKM B-1422 / R1)</name>
    <dbReference type="NCBI Taxonomy" id="243230"/>
    <lineage>
        <taxon>Bacteria</taxon>
        <taxon>Thermotogati</taxon>
        <taxon>Deinococcota</taxon>
        <taxon>Deinococci</taxon>
        <taxon>Deinococcales</taxon>
        <taxon>Deinococcaceae</taxon>
        <taxon>Deinococcus</taxon>
    </lineage>
</organism>
<dbReference type="PANTHER" id="PTHR43711:SF31">
    <property type="entry name" value="HISTIDINE KINASE"/>
    <property type="match status" value="1"/>
</dbReference>
<dbReference type="EnsemblBacteria" id="AAF12582">
    <property type="protein sequence ID" value="AAF12582"/>
    <property type="gene ID" value="DR_B0028"/>
</dbReference>
<evidence type="ECO:0000313" key="11">
    <source>
        <dbReference type="EMBL" id="AAF12582.1"/>
    </source>
</evidence>
<feature type="domain" description="Histidine kinase" evidence="9">
    <location>
        <begin position="221"/>
        <end position="439"/>
    </location>
</feature>
<gene>
    <name evidence="11" type="ordered locus">DR_B0028</name>
</gene>
<dbReference type="InterPro" id="IPR003594">
    <property type="entry name" value="HATPase_dom"/>
</dbReference>
<keyword evidence="8" id="KW-0175">Coiled coil</keyword>
<dbReference type="KEGG" id="dra:DR_B0028"/>
<dbReference type="Gene3D" id="3.30.565.10">
    <property type="entry name" value="Histidine kinase-like ATPase, C-terminal domain"/>
    <property type="match status" value="2"/>
</dbReference>
<evidence type="ECO:0000259" key="10">
    <source>
        <dbReference type="PROSITE" id="PS50110"/>
    </source>
</evidence>
<dbReference type="OrthoDB" id="9803190at2"/>
<feature type="coiled-coil region" evidence="8">
    <location>
        <begin position="156"/>
        <end position="211"/>
    </location>
</feature>
<feature type="modified residue" description="4-aspartylphosphate" evidence="7">
    <location>
        <position position="498"/>
    </location>
</feature>
<keyword evidence="4" id="KW-0808">Transferase</keyword>
<dbReference type="EMBL" id="AE001826">
    <property type="protein sequence ID" value="AAF12582.1"/>
    <property type="molecule type" value="Genomic_DNA"/>
</dbReference>
<dbReference type="SMART" id="SM00387">
    <property type="entry name" value="HATPase_c"/>
    <property type="match status" value="2"/>
</dbReference>
<name>Q9RZT5_DEIRA</name>
<evidence type="ECO:0000313" key="12">
    <source>
        <dbReference type="Proteomes" id="UP000002524"/>
    </source>
</evidence>
<dbReference type="SMART" id="SM00448">
    <property type="entry name" value="REC"/>
    <property type="match status" value="1"/>
</dbReference>
<proteinExistence type="predicted"/>
<dbReference type="InterPro" id="IPR011006">
    <property type="entry name" value="CheY-like_superfamily"/>
</dbReference>
<dbReference type="PRINTS" id="PR00344">
    <property type="entry name" value="BCTRLSENSOR"/>
</dbReference>
<keyword evidence="5 11" id="KW-0418">Kinase</keyword>
<dbReference type="InParanoid" id="Q9RZT5"/>
<sequence length="577" mass="62023">MNLLALPLRSEVELADARTRARHIAELLGLGNQDQVRVATVVSELARNVLLYAGSGQVTFSVRDEAGRSTLLIEVRDQGPGLGHLDEVLGGQYRSKTGMGVGLTGTRRLMDEFDIQTAPGKGTVVRVGKHLPAVVGDAEQRRVAEVLGSSGPRDLLTALSVQNRDLLETLAALNEREERLQVLNQELQDTNRGVVALYAELEEKAERLREANGLKTTFLSYMSHELRTPLHSMLGLARILSGQLDGPLNPEQLKQVQLLQGAAGDLLEMVNGLLDLAKMEAGKTDVDVTTFEVRELFGTLRALFLPLLDNPAVNLIFEDAAGFPPLTTDQRKVEQVLRNFIANALKFTAAGEVRVTAQLLPSGDRVRFTVQDTGIGLSDEEQAQLFQDFSQVGRPGRPAGTGLGLSIARKFTELLGGRVGVQSAPGAGAEFSAELPVVYPGVGAAKRPRALLIDDSEADRYVLTTLLTRAGYEVDEVAYAEPGLEQARSGAYDAVVLDLNLPDRSGLDVLRALRENAGTRSLPVLVVIAAALDAAERAALETLGASVHLKEALYQDEQVLFASLPSGSVHYGEAPDA</sequence>
<evidence type="ECO:0000256" key="4">
    <source>
        <dbReference type="ARBA" id="ARBA00022679"/>
    </source>
</evidence>
<evidence type="ECO:0000256" key="5">
    <source>
        <dbReference type="ARBA" id="ARBA00022777"/>
    </source>
</evidence>
<keyword evidence="3 7" id="KW-0597">Phosphoprotein</keyword>
<dbReference type="Pfam" id="PF02518">
    <property type="entry name" value="HATPase_c"/>
    <property type="match status" value="2"/>
</dbReference>
<dbReference type="GeneID" id="69519281"/>
<dbReference type="Gene3D" id="3.40.50.2300">
    <property type="match status" value="1"/>
</dbReference>
<dbReference type="Pfam" id="PF00512">
    <property type="entry name" value="HisKA"/>
    <property type="match status" value="1"/>
</dbReference>
<dbReference type="RefSeq" id="WP_010883999.1">
    <property type="nucleotide sequence ID" value="NC_000958.1"/>
</dbReference>
<evidence type="ECO:0000256" key="8">
    <source>
        <dbReference type="SAM" id="Coils"/>
    </source>
</evidence>
<dbReference type="SUPFAM" id="SSF52172">
    <property type="entry name" value="CheY-like"/>
    <property type="match status" value="1"/>
</dbReference>
<dbReference type="InterPro" id="IPR036890">
    <property type="entry name" value="HATPase_C_sf"/>
</dbReference>
<evidence type="ECO:0000256" key="1">
    <source>
        <dbReference type="ARBA" id="ARBA00000085"/>
    </source>
</evidence>
<dbReference type="Pfam" id="PF00072">
    <property type="entry name" value="Response_reg"/>
    <property type="match status" value="1"/>
</dbReference>
<dbReference type="InterPro" id="IPR005467">
    <property type="entry name" value="His_kinase_dom"/>
</dbReference>
<dbReference type="PROSITE" id="PS50110">
    <property type="entry name" value="RESPONSE_REGULATORY"/>
    <property type="match status" value="1"/>
</dbReference>
<protein>
    <recommendedName>
        <fullName evidence="2">histidine kinase</fullName>
        <ecNumber evidence="2">2.7.13.3</ecNumber>
    </recommendedName>
</protein>
<dbReference type="InterPro" id="IPR001789">
    <property type="entry name" value="Sig_transdc_resp-reg_receiver"/>
</dbReference>
<dbReference type="PATRIC" id="fig|243230.17.peg.25"/>
<dbReference type="InterPro" id="IPR004358">
    <property type="entry name" value="Sig_transdc_His_kin-like_C"/>
</dbReference>
<keyword evidence="12" id="KW-1185">Reference proteome</keyword>
<dbReference type="CDD" id="cd16934">
    <property type="entry name" value="HATPase_RsbT-like"/>
    <property type="match status" value="1"/>
</dbReference>
<dbReference type="CDD" id="cd00082">
    <property type="entry name" value="HisKA"/>
    <property type="match status" value="1"/>
</dbReference>
<evidence type="ECO:0000256" key="3">
    <source>
        <dbReference type="ARBA" id="ARBA00022553"/>
    </source>
</evidence>
<dbReference type="FunCoup" id="Q9RZT5">
    <property type="interactions" value="77"/>
</dbReference>